<feature type="domain" description="DUF2268" evidence="1">
    <location>
        <begin position="112"/>
        <end position="286"/>
    </location>
</feature>
<organism evidence="2 3">
    <name type="scientific">Deinococcus radiopugnans</name>
    <dbReference type="NCBI Taxonomy" id="57497"/>
    <lineage>
        <taxon>Bacteria</taxon>
        <taxon>Thermotogati</taxon>
        <taxon>Deinococcota</taxon>
        <taxon>Deinococci</taxon>
        <taxon>Deinococcales</taxon>
        <taxon>Deinococcaceae</taxon>
        <taxon>Deinococcus</taxon>
    </lineage>
</organism>
<proteinExistence type="predicted"/>
<protein>
    <recommendedName>
        <fullName evidence="1">DUF2268 domain-containing protein</fullName>
    </recommendedName>
</protein>
<dbReference type="Pfam" id="PF10026">
    <property type="entry name" value="DUF2268"/>
    <property type="match status" value="1"/>
</dbReference>
<dbReference type="HOGENOM" id="CLU_078234_0_0_0"/>
<dbReference type="AlphaFoldDB" id="A0A0A7KN39"/>
<dbReference type="RefSeq" id="WP_039685723.1">
    <property type="nucleotide sequence ID" value="NZ_CP010028.1"/>
</dbReference>
<evidence type="ECO:0000313" key="2">
    <source>
        <dbReference type="EMBL" id="AIZ46078.1"/>
    </source>
</evidence>
<accession>A0A0A7KN39</accession>
<dbReference type="KEGG" id="dsw:QR90_14880"/>
<evidence type="ECO:0000313" key="3">
    <source>
        <dbReference type="Proteomes" id="UP000030634"/>
    </source>
</evidence>
<gene>
    <name evidence="2" type="ORF">QR90_14880</name>
</gene>
<reference evidence="3" key="1">
    <citation type="submission" date="2014-11" db="EMBL/GenBank/DDBJ databases">
        <title>Hymenobacter sp. DG25B genome submission.</title>
        <authorList>
            <person name="Jung H.-Y."/>
            <person name="Kim M.K."/>
            <person name="Srinivasan S."/>
            <person name="Lim S."/>
        </authorList>
    </citation>
    <scope>NUCLEOTIDE SEQUENCE [LARGE SCALE GENOMIC DNA]</scope>
    <source>
        <strain evidence="3">DY59</strain>
    </source>
</reference>
<dbReference type="Proteomes" id="UP000030634">
    <property type="component" value="Chromosome"/>
</dbReference>
<dbReference type="InterPro" id="IPR018728">
    <property type="entry name" value="DUF2268"/>
</dbReference>
<name>A0A0A7KN39_9DEIO</name>
<sequence length="314" mass="34168">MQITEIDTLGAMREVLNSPEDQQLALFRERVMEPLRPIWQNMLRYLPDGGGDDPALTAARMMKFYLPEMGREQGLAALDTLERGRVQQDNLAALQGAIDALRPAEHGVSLPEVRLAVTLASPDGLGEEGYTGAGNTPGWVTLSVWPNSHNLSKLPAVTAHEFNHNVRFQQPDWTFPMSLGAYLVAEGLAEAFAADLHGPESLGPWTGTLGLDTLRALQPRFQAALHEQDFGMVRGYIFGDGVMSAFSGGQAVSDLGIPDYAGYALGYRVVQDYLAHTGRTPAQATYDPWRVIAAESGWFTVEGQAVKPSKSQTV</sequence>
<evidence type="ECO:0000259" key="1">
    <source>
        <dbReference type="Pfam" id="PF10026"/>
    </source>
</evidence>
<dbReference type="EMBL" id="CP010028">
    <property type="protein sequence ID" value="AIZ46078.1"/>
    <property type="molecule type" value="Genomic_DNA"/>
</dbReference>